<sequence>MINNSDDYTGEKFVPGTLTMYFGDVHIYDEQTHINALKEQLSRKPYPFPQIKFKNIIKTVDDLKWEDVEIIDYKFHPAIKVNMIA</sequence>
<name>A0A3G4ZTI6_9VIRU</name>
<evidence type="ECO:0000259" key="3">
    <source>
        <dbReference type="Pfam" id="PF00303"/>
    </source>
</evidence>
<protein>
    <recommendedName>
        <fullName evidence="3">Thymidylate synthase/dCMP hydroxymethylase domain-containing protein</fullName>
    </recommendedName>
</protein>
<dbReference type="EMBL" id="MK072072">
    <property type="protein sequence ID" value="AYV78212.1"/>
    <property type="molecule type" value="Genomic_DNA"/>
</dbReference>
<evidence type="ECO:0000256" key="2">
    <source>
        <dbReference type="ARBA" id="ARBA00022679"/>
    </source>
</evidence>
<accession>A0A3G4ZTI6</accession>
<proteinExistence type="predicted"/>
<feature type="domain" description="Thymidylate synthase/dCMP hydroxymethylase" evidence="3">
    <location>
        <begin position="13"/>
        <end position="84"/>
    </location>
</feature>
<dbReference type="PANTHER" id="PTHR11548">
    <property type="entry name" value="THYMIDYLATE SYNTHASE 1"/>
    <property type="match status" value="1"/>
</dbReference>
<dbReference type="PANTHER" id="PTHR11548:SF2">
    <property type="entry name" value="THYMIDYLATE SYNTHASE"/>
    <property type="match status" value="1"/>
</dbReference>
<organism evidence="4">
    <name type="scientific">Edafosvirus sp</name>
    <dbReference type="NCBI Taxonomy" id="2487765"/>
    <lineage>
        <taxon>Viruses</taxon>
        <taxon>Varidnaviria</taxon>
        <taxon>Bamfordvirae</taxon>
        <taxon>Nucleocytoviricota</taxon>
        <taxon>Megaviricetes</taxon>
        <taxon>Imitervirales</taxon>
        <taxon>Mimiviridae</taxon>
        <taxon>Klosneuvirinae</taxon>
    </lineage>
</organism>
<keyword evidence="2" id="KW-0808">Transferase</keyword>
<dbReference type="GO" id="GO:0006231">
    <property type="term" value="P:dTMP biosynthetic process"/>
    <property type="evidence" value="ECO:0007669"/>
    <property type="project" value="TreeGrafter"/>
</dbReference>
<dbReference type="InterPro" id="IPR045097">
    <property type="entry name" value="Thymidate_synth/dCMP_Mease"/>
</dbReference>
<evidence type="ECO:0000313" key="4">
    <source>
        <dbReference type="EMBL" id="AYV78212.1"/>
    </source>
</evidence>
<dbReference type="SUPFAM" id="SSF55831">
    <property type="entry name" value="Thymidylate synthase/dCMP hydroxymethylase"/>
    <property type="match status" value="1"/>
</dbReference>
<keyword evidence="1" id="KW-0489">Methyltransferase</keyword>
<dbReference type="Gene3D" id="3.30.572.10">
    <property type="entry name" value="Thymidylate synthase/dCMP hydroxymethylase domain"/>
    <property type="match status" value="1"/>
</dbReference>
<gene>
    <name evidence="4" type="ORF">Edafosvirus7_4</name>
</gene>
<dbReference type="GO" id="GO:0032259">
    <property type="term" value="P:methylation"/>
    <property type="evidence" value="ECO:0007669"/>
    <property type="project" value="UniProtKB-KW"/>
</dbReference>
<dbReference type="InterPro" id="IPR036926">
    <property type="entry name" value="Thymidate_synth/dCMP_Mease_sf"/>
</dbReference>
<dbReference type="InterPro" id="IPR023451">
    <property type="entry name" value="Thymidate_synth/dCMP_Mease_dom"/>
</dbReference>
<evidence type="ECO:0000256" key="1">
    <source>
        <dbReference type="ARBA" id="ARBA00022603"/>
    </source>
</evidence>
<dbReference type="GO" id="GO:0004799">
    <property type="term" value="F:thymidylate synthase activity"/>
    <property type="evidence" value="ECO:0007669"/>
    <property type="project" value="TreeGrafter"/>
</dbReference>
<reference evidence="4" key="1">
    <citation type="submission" date="2018-10" db="EMBL/GenBank/DDBJ databases">
        <title>Hidden diversity of soil giant viruses.</title>
        <authorList>
            <person name="Schulz F."/>
            <person name="Alteio L."/>
            <person name="Goudeau D."/>
            <person name="Ryan E.M."/>
            <person name="Malmstrom R.R."/>
            <person name="Blanchard J."/>
            <person name="Woyke T."/>
        </authorList>
    </citation>
    <scope>NUCLEOTIDE SEQUENCE</scope>
    <source>
        <strain evidence="4">EDV1</strain>
    </source>
</reference>
<dbReference type="Pfam" id="PF00303">
    <property type="entry name" value="Thymidylat_synt"/>
    <property type="match status" value="1"/>
</dbReference>